<dbReference type="AlphaFoldDB" id="A0A6J6J9K1"/>
<dbReference type="EMBL" id="CAEZVS010000037">
    <property type="protein sequence ID" value="CAB4633255.1"/>
    <property type="molecule type" value="Genomic_DNA"/>
</dbReference>
<gene>
    <name evidence="1" type="ORF">UFOPK2106_00390</name>
</gene>
<dbReference type="InterPro" id="IPR021456">
    <property type="entry name" value="DUF3107"/>
</dbReference>
<reference evidence="1" key="1">
    <citation type="submission" date="2020-05" db="EMBL/GenBank/DDBJ databases">
        <authorList>
            <person name="Chiriac C."/>
            <person name="Salcher M."/>
            <person name="Ghai R."/>
            <person name="Kavagutti S V."/>
        </authorList>
    </citation>
    <scope>NUCLEOTIDE SEQUENCE</scope>
</reference>
<evidence type="ECO:0000313" key="1">
    <source>
        <dbReference type="EMBL" id="CAB4633255.1"/>
    </source>
</evidence>
<organism evidence="1">
    <name type="scientific">freshwater metagenome</name>
    <dbReference type="NCBI Taxonomy" id="449393"/>
    <lineage>
        <taxon>unclassified sequences</taxon>
        <taxon>metagenomes</taxon>
        <taxon>ecological metagenomes</taxon>
    </lineage>
</organism>
<name>A0A6J6J9K1_9ZZZZ</name>
<proteinExistence type="predicted"/>
<accession>A0A6J6J9K1</accession>
<dbReference type="Pfam" id="PF11305">
    <property type="entry name" value="DUF3107"/>
    <property type="match status" value="1"/>
</dbReference>
<protein>
    <submittedName>
        <fullName evidence="1">Unannotated protein</fullName>
    </submittedName>
</protein>
<sequence>MDIRIGIKHSARELSFDTSESAAAVEKKVAEAIESSSKLINLTDSKGNVFLIPTEALAYLEIGAEEARRVGFIA</sequence>